<sequence>MCVVFKDIWVLQAVWIVDVTLVKTQEKQVGSGISRYLELKVARILLKYLAIACRCRLVEDWQLSELPIVQETWLMNMELDNASTGTGIHQNCLANNMTLANPGLMLSFFSCFLPQEDPQLQGLLNDITFTPLDSDLFSDTEQGLDLDLPSPSGINNGYGSMQFQDGFDTEFAGSLIIGPDECHCEGLTSQGSSAVDGWNLNPGSVGSLSYRHRPIKGSV</sequence>
<dbReference type="Proteomes" id="UP000288805">
    <property type="component" value="Unassembled WGS sequence"/>
</dbReference>
<evidence type="ECO:0000313" key="3">
    <source>
        <dbReference type="Proteomes" id="UP000288805"/>
    </source>
</evidence>
<protein>
    <submittedName>
        <fullName evidence="2">Uncharacterized protein</fullName>
    </submittedName>
</protein>
<dbReference type="AlphaFoldDB" id="A0A438HLA6"/>
<organism evidence="2 3">
    <name type="scientific">Vitis vinifera</name>
    <name type="common">Grape</name>
    <dbReference type="NCBI Taxonomy" id="29760"/>
    <lineage>
        <taxon>Eukaryota</taxon>
        <taxon>Viridiplantae</taxon>
        <taxon>Streptophyta</taxon>
        <taxon>Embryophyta</taxon>
        <taxon>Tracheophyta</taxon>
        <taxon>Spermatophyta</taxon>
        <taxon>Magnoliopsida</taxon>
        <taxon>eudicotyledons</taxon>
        <taxon>Gunneridae</taxon>
        <taxon>Pentapetalae</taxon>
        <taxon>rosids</taxon>
        <taxon>Vitales</taxon>
        <taxon>Vitaceae</taxon>
        <taxon>Viteae</taxon>
        <taxon>Vitis</taxon>
    </lineage>
</organism>
<feature type="signal peptide" evidence="1">
    <location>
        <begin position="1"/>
        <end position="24"/>
    </location>
</feature>
<keyword evidence="1" id="KW-0732">Signal</keyword>
<feature type="chain" id="PRO_5019373083" evidence="1">
    <location>
        <begin position="25"/>
        <end position="219"/>
    </location>
</feature>
<reference evidence="2 3" key="1">
    <citation type="journal article" date="2018" name="PLoS Genet.">
        <title>Population sequencing reveals clonal diversity and ancestral inbreeding in the grapevine cultivar Chardonnay.</title>
        <authorList>
            <person name="Roach M.J."/>
            <person name="Johnson D.L."/>
            <person name="Bohlmann J."/>
            <person name="van Vuuren H.J."/>
            <person name="Jones S.J."/>
            <person name="Pretorius I.S."/>
            <person name="Schmidt S.A."/>
            <person name="Borneman A.R."/>
        </authorList>
    </citation>
    <scope>NUCLEOTIDE SEQUENCE [LARGE SCALE GENOMIC DNA]</scope>
    <source>
        <strain evidence="3">cv. Chardonnay</strain>
        <tissue evidence="2">Leaf</tissue>
    </source>
</reference>
<comment type="caution">
    <text evidence="2">The sequence shown here is derived from an EMBL/GenBank/DDBJ whole genome shotgun (WGS) entry which is preliminary data.</text>
</comment>
<evidence type="ECO:0000256" key="1">
    <source>
        <dbReference type="SAM" id="SignalP"/>
    </source>
</evidence>
<dbReference type="EMBL" id="QGNW01000207">
    <property type="protein sequence ID" value="RVW85189.1"/>
    <property type="molecule type" value="Genomic_DNA"/>
</dbReference>
<accession>A0A438HLA6</accession>
<name>A0A438HLA6_VITVI</name>
<proteinExistence type="predicted"/>
<gene>
    <name evidence="2" type="ORF">CK203_032937</name>
</gene>
<evidence type="ECO:0000313" key="2">
    <source>
        <dbReference type="EMBL" id="RVW85189.1"/>
    </source>
</evidence>